<evidence type="ECO:0000259" key="2">
    <source>
        <dbReference type="PROSITE" id="PS50937"/>
    </source>
</evidence>
<dbReference type="InterPro" id="IPR009061">
    <property type="entry name" value="DNA-bd_dom_put_sf"/>
</dbReference>
<organism evidence="3 4">
    <name type="scientific">Lysinibacillus zambalensis</name>
    <dbReference type="NCBI Taxonomy" id="3160866"/>
    <lineage>
        <taxon>Bacteria</taxon>
        <taxon>Bacillati</taxon>
        <taxon>Bacillota</taxon>
        <taxon>Bacilli</taxon>
        <taxon>Bacillales</taxon>
        <taxon>Bacillaceae</taxon>
        <taxon>Lysinibacillus</taxon>
    </lineage>
</organism>
<evidence type="ECO:0000313" key="4">
    <source>
        <dbReference type="Proteomes" id="UP001478862"/>
    </source>
</evidence>
<dbReference type="InterPro" id="IPR011256">
    <property type="entry name" value="Reg_factor_effector_dom_sf"/>
</dbReference>
<sequence>MSKLMTIQDFAERTGISKSALRYYEAQNLLRSVNRDTSGYRVYTEDQVEVAKLISSLRLADIPIKNIQVYLKESDVISRQKMVDSWIQIIKGRLDILNVSLRYLESENTSKNIYLLEKSAEKIIWFFAESEIGEFREIVSKKAKELEKLNIPIKNCYLKYISGKDVIKVQFGFGIPLDIQPNKLIETDLIEQMPACIYIAMSYNDSITKIRDGYCKLINYANENNWVPTGSILEWYRGNDFTNLDLILPVTQFGKRGEMESV</sequence>
<dbReference type="SMART" id="SM00422">
    <property type="entry name" value="HTH_MERR"/>
    <property type="match status" value="1"/>
</dbReference>
<evidence type="ECO:0000313" key="3">
    <source>
        <dbReference type="EMBL" id="MEQ6353107.1"/>
    </source>
</evidence>
<evidence type="ECO:0000256" key="1">
    <source>
        <dbReference type="ARBA" id="ARBA00023125"/>
    </source>
</evidence>
<dbReference type="PROSITE" id="PS50937">
    <property type="entry name" value="HTH_MERR_2"/>
    <property type="match status" value="1"/>
</dbReference>
<protein>
    <submittedName>
        <fullName evidence="3">MerR family transcriptional regulator</fullName>
    </submittedName>
</protein>
<dbReference type="SUPFAM" id="SSF46955">
    <property type="entry name" value="Putative DNA-binding domain"/>
    <property type="match status" value="1"/>
</dbReference>
<dbReference type="EMBL" id="JBEGDG010000001">
    <property type="protein sequence ID" value="MEQ6353107.1"/>
    <property type="molecule type" value="Genomic_DNA"/>
</dbReference>
<dbReference type="Proteomes" id="UP001478862">
    <property type="component" value="Unassembled WGS sequence"/>
</dbReference>
<dbReference type="PANTHER" id="PTHR30204">
    <property type="entry name" value="REDOX-CYCLING DRUG-SENSING TRANSCRIPTIONAL ACTIVATOR SOXR"/>
    <property type="match status" value="1"/>
</dbReference>
<gene>
    <name evidence="3" type="ORF">ABNX05_00585</name>
</gene>
<keyword evidence="4" id="KW-1185">Reference proteome</keyword>
<dbReference type="PANTHER" id="PTHR30204:SF97">
    <property type="entry name" value="MERR FAMILY REGULATORY PROTEIN"/>
    <property type="match status" value="1"/>
</dbReference>
<proteinExistence type="predicted"/>
<comment type="caution">
    <text evidence="3">The sequence shown here is derived from an EMBL/GenBank/DDBJ whole genome shotgun (WGS) entry which is preliminary data.</text>
</comment>
<dbReference type="InterPro" id="IPR000551">
    <property type="entry name" value="MerR-type_HTH_dom"/>
</dbReference>
<accession>A0ABV1MKS3</accession>
<dbReference type="SUPFAM" id="SSF55136">
    <property type="entry name" value="Probable bacterial effector-binding domain"/>
    <property type="match status" value="1"/>
</dbReference>
<reference evidence="3 4" key="1">
    <citation type="submission" date="2024-06" db="EMBL/GenBank/DDBJ databases">
        <title>Lysinibacillus zambalefons sp. nov., a Novel Firmicute Isolated from the Poon Bato Zambales Hyperalkaline Spring.</title>
        <authorList>
            <person name="Aja J.A."/>
            <person name="Lazaro J.E.H."/>
            <person name="Llorin L.D."/>
            <person name="Lim K.R."/>
            <person name="Teodosio J."/>
            <person name="Dalisay D.S."/>
        </authorList>
    </citation>
    <scope>NUCLEOTIDE SEQUENCE [LARGE SCALE GENOMIC DNA]</scope>
    <source>
        <strain evidence="3 4">M3</strain>
    </source>
</reference>
<dbReference type="Gene3D" id="3.20.80.10">
    <property type="entry name" value="Regulatory factor, effector binding domain"/>
    <property type="match status" value="1"/>
</dbReference>
<name>A0ABV1MKS3_9BACI</name>
<feature type="domain" description="HTH merR-type" evidence="2">
    <location>
        <begin position="4"/>
        <end position="73"/>
    </location>
</feature>
<dbReference type="RefSeq" id="WP_349657896.1">
    <property type="nucleotide sequence ID" value="NZ_JBEGDG010000001.1"/>
</dbReference>
<keyword evidence="1" id="KW-0238">DNA-binding</keyword>
<dbReference type="Gene3D" id="1.10.1660.10">
    <property type="match status" value="1"/>
</dbReference>
<dbReference type="InterPro" id="IPR047057">
    <property type="entry name" value="MerR_fam"/>
</dbReference>
<dbReference type="Pfam" id="PF13411">
    <property type="entry name" value="MerR_1"/>
    <property type="match status" value="1"/>
</dbReference>